<dbReference type="PANTHER" id="PTHR33437:SF2">
    <property type="entry name" value="OS06G0361200 PROTEIN"/>
    <property type="match status" value="1"/>
</dbReference>
<comment type="caution">
    <text evidence="1">The sequence shown here is derived from an EMBL/GenBank/DDBJ whole genome shotgun (WGS) entry which is preliminary data.</text>
</comment>
<accession>A0A5A7SLS6</accession>
<dbReference type="EMBL" id="SSTD01008275">
    <property type="protein sequence ID" value="TYK16812.1"/>
    <property type="molecule type" value="Genomic_DNA"/>
</dbReference>
<sequence>MTSKRAASKSSVASDAYIRLVIRSHSKGIIQEQDQVSDKGKNVVQENQLQQQSASVASLSVQQLQDMITNSIRAQYGGSSHTSFMTLRQSEVAHCPLCRNMRERKIKRRSTRRKFVRRSLKGNAFELYTEPEPKVIDCWEQLENEFLNRFYSIKRTKWALGTPLHYARNKAHTFEELATHAHDMELSIASKGTKDFHVPEVRKDKKETKGVENIVKSTYCRHEQHLEKQLIQLPKCKRLEQVGKVDDPNYCKYHRVINVLEELILRLACRKKIELDLEELSNSIRKSHLRIPKEKKDRSKKTMEGRSL</sequence>
<dbReference type="PANTHER" id="PTHR33437">
    <property type="entry name" value="OS06G0361200 PROTEIN"/>
    <property type="match status" value="1"/>
</dbReference>
<evidence type="ECO:0000313" key="4">
    <source>
        <dbReference type="Proteomes" id="UP000321947"/>
    </source>
</evidence>
<evidence type="ECO:0000313" key="2">
    <source>
        <dbReference type="EMBL" id="TYK16812.1"/>
    </source>
</evidence>
<dbReference type="AlphaFoldDB" id="A0A5A7SLS6"/>
<dbReference type="Proteomes" id="UP000321393">
    <property type="component" value="Unassembled WGS sequence"/>
</dbReference>
<dbReference type="Proteomes" id="UP000321947">
    <property type="component" value="Unassembled WGS sequence"/>
</dbReference>
<name>A0A5A7SLS6_CUCMM</name>
<reference evidence="3 4" key="1">
    <citation type="submission" date="2019-08" db="EMBL/GenBank/DDBJ databases">
        <title>Draft genome sequences of two oriental melons (Cucumis melo L. var makuwa).</title>
        <authorList>
            <person name="Kwon S.-Y."/>
        </authorList>
    </citation>
    <scope>NUCLEOTIDE SEQUENCE [LARGE SCALE GENOMIC DNA]</scope>
    <source>
        <strain evidence="4">cv. Chang Bougi</strain>
        <strain evidence="3">cv. SW 3</strain>
        <tissue evidence="1">Leaf</tissue>
    </source>
</reference>
<organism evidence="1 3">
    <name type="scientific">Cucumis melo var. makuwa</name>
    <name type="common">Oriental melon</name>
    <dbReference type="NCBI Taxonomy" id="1194695"/>
    <lineage>
        <taxon>Eukaryota</taxon>
        <taxon>Viridiplantae</taxon>
        <taxon>Streptophyta</taxon>
        <taxon>Embryophyta</taxon>
        <taxon>Tracheophyta</taxon>
        <taxon>Spermatophyta</taxon>
        <taxon>Magnoliopsida</taxon>
        <taxon>eudicotyledons</taxon>
        <taxon>Gunneridae</taxon>
        <taxon>Pentapetalae</taxon>
        <taxon>rosids</taxon>
        <taxon>fabids</taxon>
        <taxon>Cucurbitales</taxon>
        <taxon>Cucurbitaceae</taxon>
        <taxon>Benincaseae</taxon>
        <taxon>Cucumis</taxon>
    </lineage>
</organism>
<dbReference type="OrthoDB" id="1729438at2759"/>
<protein>
    <submittedName>
        <fullName evidence="1">Ty3-gypsy retrotransposon protein</fullName>
    </submittedName>
</protein>
<proteinExistence type="predicted"/>
<evidence type="ECO:0000313" key="1">
    <source>
        <dbReference type="EMBL" id="KAA0031992.1"/>
    </source>
</evidence>
<evidence type="ECO:0000313" key="3">
    <source>
        <dbReference type="Proteomes" id="UP000321393"/>
    </source>
</evidence>
<gene>
    <name evidence="2" type="ORF">E5676_scaffold96G00800</name>
    <name evidence="1" type="ORF">E6C27_scaffold134G00830</name>
</gene>
<dbReference type="EMBL" id="SSTE01021884">
    <property type="protein sequence ID" value="KAA0031992.1"/>
    <property type="molecule type" value="Genomic_DNA"/>
</dbReference>